<dbReference type="PROSITE" id="PS51779">
    <property type="entry name" value="POTRA"/>
    <property type="match status" value="2"/>
</dbReference>
<dbReference type="PIRSF" id="PIRSF006076">
    <property type="entry name" value="OM_assembly_OMP85"/>
    <property type="match status" value="1"/>
</dbReference>
<evidence type="ECO:0000256" key="1">
    <source>
        <dbReference type="ARBA" id="ARBA00004370"/>
    </source>
</evidence>
<name>A0ABT8LHK5_9BACT</name>
<evidence type="ECO:0000313" key="8">
    <source>
        <dbReference type="EMBL" id="MDN5215748.1"/>
    </source>
</evidence>
<keyword evidence="3" id="KW-0812">Transmembrane</keyword>
<gene>
    <name evidence="8" type="ORF">QQ020_26960</name>
</gene>
<dbReference type="InterPro" id="IPR034746">
    <property type="entry name" value="POTRA"/>
</dbReference>
<evidence type="ECO:0000256" key="5">
    <source>
        <dbReference type="ARBA" id="ARBA00023136"/>
    </source>
</evidence>
<keyword evidence="6" id="KW-0998">Cell outer membrane</keyword>
<sequence>MKKIVLGIICICTYNLLPGQIRYNNFNKNRSNDQISYAVPKQYEIADIEVSGAEYLDHNALISLSGLKVGDKIKIPGDNISGAIKKLWGQGLMGNVSIYSTKIENGKISLRIELTERPRLSKITYKGVNKTQEGELDDDIKLIKGRVLTDAILKNTELTVKKHFVEKGFLNTEVKVTRIKDTLAFNSVQLLIDVDKKSKVKINKIYFAGNENFSEAKLKKKLKSTKEHPRLSIFKTLFRELFSLNKAKIKSLADSSVAVSNNELKGFLNDNFKLNFFNGSKFIKSDYEDDKKALIEFYNSKGYRNAKIVSDSVYAHDGKTIDIRFKVDEGRKYYFRDIIWSGNYVYEDDVLKRILGISKGDVYDLELVNKRLNYNPTGADVSSLYLDNGYLFFTVNPVEVRIEDDSIDVEMRIHEGTQATINKVIVKGNDRTNDHVILREIRTLPGQKFSREQLIRTNREIAQLGYFDPEQIGMQPIPNPADGTVDIEYSVVERPSDQIELSGGWGGFYGFVGTLGLVFNNFSIKNITDRSKWHPLPVGDGQKLALRVQANGRAFQNYSFTFTEPWLGGKKPNAFTVNLTRSIQRIRTFETDENGQPIRDVNGQLVFPRSLNDFNGSLKLSGISVSLGRRLRWPDDFFFISNSINYFIYNLDNFGTSLGFSTGISNNLTFNTTISRNSAGPSTMYPTTGSSVSLSMSLTPPYSLFNDIDYENADNATRYNLVEFHKWLFDAKFYTQIIGNLVLESRAHLGFIGSYTRKAGIGPFERFVMGGSGLGGQNFLIGNDIIGLRGYEDNTVTPPNYTTGTGNLGPDQIRGGVVYNKFVFELRYPVSLNPSATIYVLGFGEAGNNWAEYRDFNINNLYKSAGFGARIFMPAFGLIGIDWAYGFDTLPGTSTKSGAQFHFTIGQQLR</sequence>
<dbReference type="InterPro" id="IPR023707">
    <property type="entry name" value="OM_assembly_BamA"/>
</dbReference>
<evidence type="ECO:0000313" key="9">
    <source>
        <dbReference type="Proteomes" id="UP001172083"/>
    </source>
</evidence>
<evidence type="ECO:0000256" key="2">
    <source>
        <dbReference type="ARBA" id="ARBA00022452"/>
    </source>
</evidence>
<dbReference type="Pfam" id="PF07244">
    <property type="entry name" value="POTRA"/>
    <property type="match status" value="4"/>
</dbReference>
<dbReference type="EMBL" id="JAUJEB010000007">
    <property type="protein sequence ID" value="MDN5215748.1"/>
    <property type="molecule type" value="Genomic_DNA"/>
</dbReference>
<accession>A0ABT8LHK5</accession>
<keyword evidence="2" id="KW-1134">Transmembrane beta strand</keyword>
<dbReference type="PANTHER" id="PTHR12815">
    <property type="entry name" value="SORTING AND ASSEMBLY MACHINERY SAMM50 PROTEIN FAMILY MEMBER"/>
    <property type="match status" value="1"/>
</dbReference>
<protein>
    <submittedName>
        <fullName evidence="8">POTRA domain-containing protein</fullName>
    </submittedName>
</protein>
<evidence type="ECO:0000256" key="6">
    <source>
        <dbReference type="ARBA" id="ARBA00023237"/>
    </source>
</evidence>
<evidence type="ECO:0000256" key="4">
    <source>
        <dbReference type="ARBA" id="ARBA00022729"/>
    </source>
</evidence>
<feature type="domain" description="POTRA" evidence="7">
    <location>
        <begin position="43"/>
        <end position="117"/>
    </location>
</feature>
<dbReference type="Proteomes" id="UP001172083">
    <property type="component" value="Unassembled WGS sequence"/>
</dbReference>
<dbReference type="InterPro" id="IPR039910">
    <property type="entry name" value="D15-like"/>
</dbReference>
<dbReference type="Gene3D" id="2.40.160.50">
    <property type="entry name" value="membrane protein fhac: a member of the omp85/tpsb transporter family"/>
    <property type="match status" value="1"/>
</dbReference>
<proteinExistence type="predicted"/>
<keyword evidence="4" id="KW-0732">Signal</keyword>
<keyword evidence="9" id="KW-1185">Reference proteome</keyword>
<dbReference type="Gene3D" id="3.10.20.310">
    <property type="entry name" value="membrane protein fhac"/>
    <property type="match status" value="4"/>
</dbReference>
<dbReference type="PANTHER" id="PTHR12815:SF47">
    <property type="entry name" value="TRANSLOCATION AND ASSEMBLY MODULE SUBUNIT TAMA"/>
    <property type="match status" value="1"/>
</dbReference>
<feature type="domain" description="POTRA" evidence="7">
    <location>
        <begin position="419"/>
        <end position="494"/>
    </location>
</feature>
<dbReference type="InterPro" id="IPR010827">
    <property type="entry name" value="BamA/TamA_POTRA"/>
</dbReference>
<organism evidence="8 9">
    <name type="scientific">Agaribacillus aureus</name>
    <dbReference type="NCBI Taxonomy" id="3051825"/>
    <lineage>
        <taxon>Bacteria</taxon>
        <taxon>Pseudomonadati</taxon>
        <taxon>Bacteroidota</taxon>
        <taxon>Cytophagia</taxon>
        <taxon>Cytophagales</taxon>
        <taxon>Splendidivirgaceae</taxon>
        <taxon>Agaribacillus</taxon>
    </lineage>
</organism>
<dbReference type="RefSeq" id="WP_346761086.1">
    <property type="nucleotide sequence ID" value="NZ_JAUJEB010000007.1"/>
</dbReference>
<evidence type="ECO:0000259" key="7">
    <source>
        <dbReference type="PROSITE" id="PS51779"/>
    </source>
</evidence>
<comment type="subcellular location">
    <subcellularLocation>
        <location evidence="1">Membrane</location>
    </subcellularLocation>
</comment>
<comment type="caution">
    <text evidence="8">The sequence shown here is derived from an EMBL/GenBank/DDBJ whole genome shotgun (WGS) entry which is preliminary data.</text>
</comment>
<reference evidence="8" key="1">
    <citation type="submission" date="2023-06" db="EMBL/GenBank/DDBJ databases">
        <title>Genomic of Agaribacillus aureum.</title>
        <authorList>
            <person name="Wang G."/>
        </authorList>
    </citation>
    <scope>NUCLEOTIDE SEQUENCE</scope>
    <source>
        <strain evidence="8">BMA12</strain>
    </source>
</reference>
<evidence type="ECO:0000256" key="3">
    <source>
        <dbReference type="ARBA" id="ARBA00022692"/>
    </source>
</evidence>
<keyword evidence="5" id="KW-0472">Membrane</keyword>